<evidence type="ECO:0000313" key="2">
    <source>
        <dbReference type="Proteomes" id="UP000231960"/>
    </source>
</evidence>
<accession>A0A2M9R6C9</accession>
<dbReference type="GO" id="GO:0003755">
    <property type="term" value="F:peptidyl-prolyl cis-trans isomerase activity"/>
    <property type="evidence" value="ECO:0007669"/>
    <property type="project" value="InterPro"/>
</dbReference>
<dbReference type="Proteomes" id="UP000231960">
    <property type="component" value="Unassembled WGS sequence"/>
</dbReference>
<proteinExistence type="predicted"/>
<dbReference type="InterPro" id="IPR046357">
    <property type="entry name" value="PPIase_dom_sf"/>
</dbReference>
<reference evidence="1 2" key="1">
    <citation type="submission" date="2017-06" db="EMBL/GenBank/DDBJ databases">
        <title>Description of Avrilella dinanensis gen. nov. sp. nov.</title>
        <authorList>
            <person name="Leyer C."/>
            <person name="Sassi M."/>
            <person name="Minet J."/>
            <person name="Kayal S."/>
            <person name="Cattoir V."/>
        </authorList>
    </citation>
    <scope>NUCLEOTIDE SEQUENCE [LARGE SCALE GENOMIC DNA]</scope>
    <source>
        <strain evidence="1 2">UR159</strain>
    </source>
</reference>
<comment type="caution">
    <text evidence="1">The sequence shown here is derived from an EMBL/GenBank/DDBJ whole genome shotgun (WGS) entry which is preliminary data.</text>
</comment>
<dbReference type="EMBL" id="NIPO01000001">
    <property type="protein sequence ID" value="PJR04422.1"/>
    <property type="molecule type" value="Genomic_DNA"/>
</dbReference>
<dbReference type="Gene3D" id="3.10.50.40">
    <property type="match status" value="1"/>
</dbReference>
<keyword evidence="2" id="KW-1185">Reference proteome</keyword>
<dbReference type="AlphaFoldDB" id="A0A2M9R6C9"/>
<protein>
    <submittedName>
        <fullName evidence="1">Uncharacterized protein</fullName>
    </submittedName>
</protein>
<name>A0A2M9R6C9_9FLAO</name>
<gene>
    <name evidence="1" type="ORF">CDL10_07635</name>
</gene>
<dbReference type="OrthoDB" id="1424215at2"/>
<sequence length="320" mass="35818">MKICFRAAVLFSAITFLAGCKKNDDNLSFQERDRAEVYQENIADIESFLKTNRAVITDDGLSFESVEEGSAQSIWNQSEYPLQSITLLNDSRVENNKLEKVEDDVEYTVYYMIVNEGAGENPITIDNVYTAYRTFTMNKEMIEENLYGFWSSFPATQHAPNTEVISGYRQILPLIKTASGVIENPDGTFSFENPGRIIAFLPSGLAYFSGGRGKIYAYSSTIFDISLVYKEHADHDGDGILSIYEDINGNGDFWDDDTDGDGAPDFLDVDDDADGKTTREEITYETVDENGNTVTKLYEYDEIPTCPGGTVKKHLDSSCQ</sequence>
<organism evidence="1 2">
    <name type="scientific">Avrilella dinanensis</name>
    <dbReference type="NCBI Taxonomy" id="2008672"/>
    <lineage>
        <taxon>Bacteria</taxon>
        <taxon>Pseudomonadati</taxon>
        <taxon>Bacteroidota</taxon>
        <taxon>Flavobacteriia</taxon>
        <taxon>Flavobacteriales</taxon>
        <taxon>Flavobacteriaceae</taxon>
        <taxon>Avrilella</taxon>
    </lineage>
</organism>
<dbReference type="RefSeq" id="WP_100677982.1">
    <property type="nucleotide sequence ID" value="NZ_NIPO01000001.1"/>
</dbReference>
<dbReference type="PROSITE" id="PS51257">
    <property type="entry name" value="PROKAR_LIPOPROTEIN"/>
    <property type="match status" value="1"/>
</dbReference>
<evidence type="ECO:0000313" key="1">
    <source>
        <dbReference type="EMBL" id="PJR04422.1"/>
    </source>
</evidence>